<dbReference type="Proteomes" id="UP000027586">
    <property type="component" value="Unassembled WGS sequence"/>
</dbReference>
<keyword evidence="2" id="KW-1185">Reference proteome</keyword>
<organism evidence="1 2">
    <name type="scientific">Lichtheimia corymbifera JMRC:FSU:9682</name>
    <dbReference type="NCBI Taxonomy" id="1263082"/>
    <lineage>
        <taxon>Eukaryota</taxon>
        <taxon>Fungi</taxon>
        <taxon>Fungi incertae sedis</taxon>
        <taxon>Mucoromycota</taxon>
        <taxon>Mucoromycotina</taxon>
        <taxon>Mucoromycetes</taxon>
        <taxon>Mucorales</taxon>
        <taxon>Lichtheimiaceae</taxon>
        <taxon>Lichtheimia</taxon>
    </lineage>
</organism>
<sequence length="121" mass="12841">MANIPSQADLPGFTDTMETGLTESQRAKELNKILVSYLVTGCSQCTPLGLPVPVDKQVSVKSGTTKLTYFGQKKEKYGQHEGIAGRSNALRAKGGGCQGNGSNFSLVAMLLNLTLKPPIQV</sequence>
<dbReference type="AlphaFoldDB" id="A0A068SDT6"/>
<dbReference type="EMBL" id="CBTN010000084">
    <property type="protein sequence ID" value="CDH60155.1"/>
    <property type="molecule type" value="Genomic_DNA"/>
</dbReference>
<comment type="caution">
    <text evidence="1">The sequence shown here is derived from an EMBL/GenBank/DDBJ whole genome shotgun (WGS) entry which is preliminary data.</text>
</comment>
<gene>
    <name evidence="1" type="ORF">LCOR_10946.1</name>
</gene>
<name>A0A068SDT6_9FUNG</name>
<accession>A0A068SDT6</accession>
<dbReference type="VEuPathDB" id="FungiDB:LCOR_10946.1"/>
<evidence type="ECO:0000313" key="2">
    <source>
        <dbReference type="Proteomes" id="UP000027586"/>
    </source>
</evidence>
<proteinExistence type="predicted"/>
<protein>
    <submittedName>
        <fullName evidence="1">Uncharacterized protein</fullName>
    </submittedName>
</protein>
<reference evidence="1" key="1">
    <citation type="submission" date="2013-08" db="EMBL/GenBank/DDBJ databases">
        <title>Gene expansion shapes genome architecture in the human pathogen Lichtheimia corymbifera: an evolutionary genomics analysis in the ancient terrestrial Mucorales (Mucoromycotina).</title>
        <authorList>
            <person name="Schwartze V.U."/>
            <person name="Winter S."/>
            <person name="Shelest E."/>
            <person name="Marcet-Houben M."/>
            <person name="Horn F."/>
            <person name="Wehner S."/>
            <person name="Hoffmann K."/>
            <person name="Riege K."/>
            <person name="Sammeth M."/>
            <person name="Nowrousian M."/>
            <person name="Valiante V."/>
            <person name="Linde J."/>
            <person name="Jacobsen I.D."/>
            <person name="Marz M."/>
            <person name="Brakhage A.A."/>
            <person name="Gabaldon T."/>
            <person name="Bocker S."/>
            <person name="Voigt K."/>
        </authorList>
    </citation>
    <scope>NUCLEOTIDE SEQUENCE [LARGE SCALE GENOMIC DNA]</scope>
    <source>
        <strain evidence="1">FSU 9682</strain>
    </source>
</reference>
<evidence type="ECO:0000313" key="1">
    <source>
        <dbReference type="EMBL" id="CDH60155.1"/>
    </source>
</evidence>